<dbReference type="EMBL" id="LVXG01000067">
    <property type="protein sequence ID" value="OQP41065.1"/>
    <property type="molecule type" value="Genomic_DNA"/>
</dbReference>
<evidence type="ECO:0000313" key="1">
    <source>
        <dbReference type="EMBL" id="OQP41065.1"/>
    </source>
</evidence>
<protein>
    <submittedName>
        <fullName evidence="1">Uncharacterized protein</fullName>
    </submittedName>
</protein>
<name>A0A1V9E571_9BACT</name>
<sequence>MKKPFDLTGSVGKISIYNMRGFDEPIVRRKGGPTKKMVKNRASFETTRRNNSEFGGRAHIASLVMQILRPMKYVGDYNLAGPLTSLFIPIQVLDTVSEHGERNIELTKNPGLLTGFNLNRRTPFTNIITNPISYTLSKEKLSATVTIPELIPGANFFPQEQFTWYKFISILGVVEDVFYGARGYKTKAGYPLTPGYRVIEQTGWFNITPKSQAVTLTCSFNASPAEVIGSTEINNYSCLLAIGIAYGSMERGEVEMVKYVGGGKVLAME</sequence>
<comment type="caution">
    <text evidence="1">The sequence shown here is derived from an EMBL/GenBank/DDBJ whole genome shotgun (WGS) entry which is preliminary data.</text>
</comment>
<proteinExistence type="predicted"/>
<dbReference type="STRING" id="354355.SAMN05660816_03885"/>
<dbReference type="AlphaFoldDB" id="A0A1V9E571"/>
<keyword evidence="2" id="KW-1185">Reference proteome</keyword>
<gene>
    <name evidence="1" type="ORF">A4H97_15825</name>
</gene>
<dbReference type="Proteomes" id="UP000192610">
    <property type="component" value="Unassembled WGS sequence"/>
</dbReference>
<organism evidence="1 2">
    <name type="scientific">Niastella yeongjuensis</name>
    <dbReference type="NCBI Taxonomy" id="354355"/>
    <lineage>
        <taxon>Bacteria</taxon>
        <taxon>Pseudomonadati</taxon>
        <taxon>Bacteroidota</taxon>
        <taxon>Chitinophagia</taxon>
        <taxon>Chitinophagales</taxon>
        <taxon>Chitinophagaceae</taxon>
        <taxon>Niastella</taxon>
    </lineage>
</organism>
<accession>A0A1V9E571</accession>
<reference evidence="2" key="1">
    <citation type="submission" date="2016-04" db="EMBL/GenBank/DDBJ databases">
        <authorList>
            <person name="Chen L."/>
            <person name="Zhuang W."/>
            <person name="Wang G."/>
        </authorList>
    </citation>
    <scope>NUCLEOTIDE SEQUENCE [LARGE SCALE GENOMIC DNA]</scope>
    <source>
        <strain evidence="2">17621</strain>
    </source>
</reference>
<evidence type="ECO:0000313" key="2">
    <source>
        <dbReference type="Proteomes" id="UP000192610"/>
    </source>
</evidence>